<protein>
    <submittedName>
        <fullName evidence="2">Uncharacterized protein</fullName>
    </submittedName>
</protein>
<keyword evidence="3" id="KW-1185">Reference proteome</keyword>
<proteinExistence type="predicted"/>
<dbReference type="Proteomes" id="UP001046870">
    <property type="component" value="Chromosome 8"/>
</dbReference>
<accession>A0A9D3T5P5</accession>
<evidence type="ECO:0000256" key="1">
    <source>
        <dbReference type="SAM" id="MobiDB-lite"/>
    </source>
</evidence>
<dbReference type="EMBL" id="JAFDVH010000008">
    <property type="protein sequence ID" value="KAG7472352.1"/>
    <property type="molecule type" value="Genomic_DNA"/>
</dbReference>
<comment type="caution">
    <text evidence="2">The sequence shown here is derived from an EMBL/GenBank/DDBJ whole genome shotgun (WGS) entry which is preliminary data.</text>
</comment>
<gene>
    <name evidence="2" type="ORF">MATL_G00107980</name>
</gene>
<dbReference type="AlphaFoldDB" id="A0A9D3T5P5"/>
<evidence type="ECO:0000313" key="3">
    <source>
        <dbReference type="Proteomes" id="UP001046870"/>
    </source>
</evidence>
<dbReference type="OrthoDB" id="10495699at2759"/>
<name>A0A9D3T5P5_MEGAT</name>
<organism evidence="2 3">
    <name type="scientific">Megalops atlanticus</name>
    <name type="common">Tarpon</name>
    <name type="synonym">Clupea gigantea</name>
    <dbReference type="NCBI Taxonomy" id="7932"/>
    <lineage>
        <taxon>Eukaryota</taxon>
        <taxon>Metazoa</taxon>
        <taxon>Chordata</taxon>
        <taxon>Craniata</taxon>
        <taxon>Vertebrata</taxon>
        <taxon>Euteleostomi</taxon>
        <taxon>Actinopterygii</taxon>
        <taxon>Neopterygii</taxon>
        <taxon>Teleostei</taxon>
        <taxon>Elopiformes</taxon>
        <taxon>Megalopidae</taxon>
        <taxon>Megalops</taxon>
    </lineage>
</organism>
<feature type="region of interest" description="Disordered" evidence="1">
    <location>
        <begin position="1"/>
        <end position="36"/>
    </location>
</feature>
<sequence>MTLPSAQQRSDRRGGATGSQLPGDEEEWCNAKRGNFTTEQNIDRETREGIKVLYFSLVNWANSNSNNDQCQLSSVPCCTQPLLQKPQPNNNETCLWSFWLLNTPKTKTSNSLGDHIHMSRFASTNGQRMVGQCGVR</sequence>
<reference evidence="2" key="1">
    <citation type="submission" date="2021-01" db="EMBL/GenBank/DDBJ databases">
        <authorList>
            <person name="Zahm M."/>
            <person name="Roques C."/>
            <person name="Cabau C."/>
            <person name="Klopp C."/>
            <person name="Donnadieu C."/>
            <person name="Jouanno E."/>
            <person name="Lampietro C."/>
            <person name="Louis A."/>
            <person name="Herpin A."/>
            <person name="Echchiki A."/>
            <person name="Berthelot C."/>
            <person name="Parey E."/>
            <person name="Roest-Crollius H."/>
            <person name="Braasch I."/>
            <person name="Postlethwait J."/>
            <person name="Bobe J."/>
            <person name="Montfort J."/>
            <person name="Bouchez O."/>
            <person name="Begum T."/>
            <person name="Mejri S."/>
            <person name="Adams A."/>
            <person name="Chen W.-J."/>
            <person name="Guiguen Y."/>
        </authorList>
    </citation>
    <scope>NUCLEOTIDE SEQUENCE</scope>
    <source>
        <strain evidence="2">YG-15Mar2019-1</strain>
        <tissue evidence="2">Brain</tissue>
    </source>
</reference>
<evidence type="ECO:0000313" key="2">
    <source>
        <dbReference type="EMBL" id="KAG7472352.1"/>
    </source>
</evidence>